<evidence type="ECO:0000313" key="2">
    <source>
        <dbReference type="Proteomes" id="UP000277580"/>
    </source>
</evidence>
<dbReference type="EMBL" id="ML119147">
    <property type="protein sequence ID" value="RPB09873.1"/>
    <property type="molecule type" value="Genomic_DNA"/>
</dbReference>
<reference evidence="1 2" key="1">
    <citation type="journal article" date="2018" name="Nat. Ecol. Evol.">
        <title>Pezizomycetes genomes reveal the molecular basis of ectomycorrhizal truffle lifestyle.</title>
        <authorList>
            <person name="Murat C."/>
            <person name="Payen T."/>
            <person name="Noel B."/>
            <person name="Kuo A."/>
            <person name="Morin E."/>
            <person name="Chen J."/>
            <person name="Kohler A."/>
            <person name="Krizsan K."/>
            <person name="Balestrini R."/>
            <person name="Da Silva C."/>
            <person name="Montanini B."/>
            <person name="Hainaut M."/>
            <person name="Levati E."/>
            <person name="Barry K.W."/>
            <person name="Belfiori B."/>
            <person name="Cichocki N."/>
            <person name="Clum A."/>
            <person name="Dockter R.B."/>
            <person name="Fauchery L."/>
            <person name="Guy J."/>
            <person name="Iotti M."/>
            <person name="Le Tacon F."/>
            <person name="Lindquist E.A."/>
            <person name="Lipzen A."/>
            <person name="Malagnac F."/>
            <person name="Mello A."/>
            <person name="Molinier V."/>
            <person name="Miyauchi S."/>
            <person name="Poulain J."/>
            <person name="Riccioni C."/>
            <person name="Rubini A."/>
            <person name="Sitrit Y."/>
            <person name="Splivallo R."/>
            <person name="Traeger S."/>
            <person name="Wang M."/>
            <person name="Zifcakova L."/>
            <person name="Wipf D."/>
            <person name="Zambonelli A."/>
            <person name="Paolocci F."/>
            <person name="Nowrousian M."/>
            <person name="Ottonello S."/>
            <person name="Baldrian P."/>
            <person name="Spatafora J.W."/>
            <person name="Henrissat B."/>
            <person name="Nagy L.G."/>
            <person name="Aury J.M."/>
            <person name="Wincker P."/>
            <person name="Grigoriev I.V."/>
            <person name="Bonfante P."/>
            <person name="Martin F.M."/>
        </authorList>
    </citation>
    <scope>NUCLEOTIDE SEQUENCE [LARGE SCALE GENOMIC DNA]</scope>
    <source>
        <strain evidence="1 2">CCBAS932</strain>
    </source>
</reference>
<dbReference type="InParanoid" id="A0A3N4KH50"/>
<organism evidence="1 2">
    <name type="scientific">Morchella conica CCBAS932</name>
    <dbReference type="NCBI Taxonomy" id="1392247"/>
    <lineage>
        <taxon>Eukaryota</taxon>
        <taxon>Fungi</taxon>
        <taxon>Dikarya</taxon>
        <taxon>Ascomycota</taxon>
        <taxon>Pezizomycotina</taxon>
        <taxon>Pezizomycetes</taxon>
        <taxon>Pezizales</taxon>
        <taxon>Morchellaceae</taxon>
        <taxon>Morchella</taxon>
    </lineage>
</organism>
<protein>
    <submittedName>
        <fullName evidence="1">Uncharacterized protein</fullName>
    </submittedName>
</protein>
<name>A0A3N4KH50_9PEZI</name>
<dbReference type="AlphaFoldDB" id="A0A3N4KH50"/>
<proteinExistence type="predicted"/>
<dbReference type="OrthoDB" id="5284041at2759"/>
<evidence type="ECO:0000313" key="1">
    <source>
        <dbReference type="EMBL" id="RPB09873.1"/>
    </source>
</evidence>
<accession>A0A3N4KH50</accession>
<sequence>MVISNISIEATQLAKLNTQYSAIIGRLHDAIKIIKDNPSPPEDYANDKVRKIIRALTESNISYTLNNLLPKLVEKVEPTGVDPSTCNNVEPTYHDGDVLGIMERNALLICQLHLQIREDMVTSRAELVSLAYQKFRVRNPDYDERELTEPVAGVTKAIYTPAEDNVQRRNFNLHLSDIEFKVKSSFKTIYYPELGTIEFFIPGLTGEPEVVRGW</sequence>
<dbReference type="Proteomes" id="UP000277580">
    <property type="component" value="Unassembled WGS sequence"/>
</dbReference>
<keyword evidence="2" id="KW-1185">Reference proteome</keyword>
<gene>
    <name evidence="1" type="ORF">P167DRAFT_576738</name>
</gene>